<sequence>MLRQNSTPYSLIYAGALARAKLWGSFYFPTVLELYGGFLVKIWVLSYHRSSHGLRRGILTSPGRCNDLDGEEQCARGPGFSLASSGSHKQRLPKAILSTDWCLSSANPHFNNCPISALRAVKDILLSDVATFQRKEASIACSHALSCGIDQPFDLTTSQETRGHHHA</sequence>
<reference evidence="2 3" key="1">
    <citation type="journal article" date="2024" name="Commun. Biol.">
        <title>Comparative genomic analysis of thermophilic fungi reveals convergent evolutionary adaptations and gene losses.</title>
        <authorList>
            <person name="Steindorff A.S."/>
            <person name="Aguilar-Pontes M.V."/>
            <person name="Robinson A.J."/>
            <person name="Andreopoulos B."/>
            <person name="LaButti K."/>
            <person name="Kuo A."/>
            <person name="Mondo S."/>
            <person name="Riley R."/>
            <person name="Otillar R."/>
            <person name="Haridas S."/>
            <person name="Lipzen A."/>
            <person name="Grimwood J."/>
            <person name="Schmutz J."/>
            <person name="Clum A."/>
            <person name="Reid I.D."/>
            <person name="Moisan M.C."/>
            <person name="Butler G."/>
            <person name="Nguyen T.T.M."/>
            <person name="Dewar K."/>
            <person name="Conant G."/>
            <person name="Drula E."/>
            <person name="Henrissat B."/>
            <person name="Hansel C."/>
            <person name="Singer S."/>
            <person name="Hutchinson M.I."/>
            <person name="de Vries R.P."/>
            <person name="Natvig D.O."/>
            <person name="Powell A.J."/>
            <person name="Tsang A."/>
            <person name="Grigoriev I.V."/>
        </authorList>
    </citation>
    <scope>NUCLEOTIDE SEQUENCE [LARGE SCALE GENOMIC DNA]</scope>
    <source>
        <strain evidence="2 3">CBS 494.80</strain>
    </source>
</reference>
<name>A0ABR4BWN6_9HELO</name>
<organism evidence="2 3">
    <name type="scientific">Oculimacula yallundae</name>
    <dbReference type="NCBI Taxonomy" id="86028"/>
    <lineage>
        <taxon>Eukaryota</taxon>
        <taxon>Fungi</taxon>
        <taxon>Dikarya</taxon>
        <taxon>Ascomycota</taxon>
        <taxon>Pezizomycotina</taxon>
        <taxon>Leotiomycetes</taxon>
        <taxon>Helotiales</taxon>
        <taxon>Ploettnerulaceae</taxon>
        <taxon>Oculimacula</taxon>
    </lineage>
</organism>
<gene>
    <name evidence="2" type="ORF">VTL71DRAFT_7135</name>
</gene>
<comment type="caution">
    <text evidence="2">The sequence shown here is derived from an EMBL/GenBank/DDBJ whole genome shotgun (WGS) entry which is preliminary data.</text>
</comment>
<keyword evidence="3" id="KW-1185">Reference proteome</keyword>
<proteinExistence type="predicted"/>
<keyword evidence="1" id="KW-0472">Membrane</keyword>
<evidence type="ECO:0000313" key="2">
    <source>
        <dbReference type="EMBL" id="KAL2061757.1"/>
    </source>
</evidence>
<dbReference type="Proteomes" id="UP001595075">
    <property type="component" value="Unassembled WGS sequence"/>
</dbReference>
<protein>
    <submittedName>
        <fullName evidence="2">Uncharacterized protein</fullName>
    </submittedName>
</protein>
<feature type="transmembrane region" description="Helical" evidence="1">
    <location>
        <begin position="26"/>
        <end position="46"/>
    </location>
</feature>
<dbReference type="EMBL" id="JAZHXI010000018">
    <property type="protein sequence ID" value="KAL2061757.1"/>
    <property type="molecule type" value="Genomic_DNA"/>
</dbReference>
<evidence type="ECO:0000256" key="1">
    <source>
        <dbReference type="SAM" id="Phobius"/>
    </source>
</evidence>
<accession>A0ABR4BWN6</accession>
<keyword evidence="1" id="KW-0812">Transmembrane</keyword>
<evidence type="ECO:0000313" key="3">
    <source>
        <dbReference type="Proteomes" id="UP001595075"/>
    </source>
</evidence>
<keyword evidence="1" id="KW-1133">Transmembrane helix</keyword>